<evidence type="ECO:0000313" key="3">
    <source>
        <dbReference type="Proteomes" id="UP001174909"/>
    </source>
</evidence>
<proteinExistence type="predicted"/>
<keyword evidence="3" id="KW-1185">Reference proteome</keyword>
<feature type="compositionally biased region" description="Polar residues" evidence="1">
    <location>
        <begin position="243"/>
        <end position="255"/>
    </location>
</feature>
<dbReference type="Pfam" id="PF10154">
    <property type="entry name" value="Fy-3"/>
    <property type="match status" value="3"/>
</dbReference>
<evidence type="ECO:0000313" key="2">
    <source>
        <dbReference type="EMBL" id="CAI8005610.1"/>
    </source>
</evidence>
<dbReference type="GO" id="GO:0005737">
    <property type="term" value="C:cytoplasm"/>
    <property type="evidence" value="ECO:0007669"/>
    <property type="project" value="TreeGrafter"/>
</dbReference>
<dbReference type="PANTHER" id="PTHR16525">
    <property type="entry name" value="PROTEIN C12ORF4"/>
    <property type="match status" value="1"/>
</dbReference>
<comment type="caution">
    <text evidence="2">The sequence shown here is derived from an EMBL/GenBank/DDBJ whole genome shotgun (WGS) entry which is preliminary data.</text>
</comment>
<dbReference type="Proteomes" id="UP001174909">
    <property type="component" value="Unassembled WGS sequence"/>
</dbReference>
<feature type="region of interest" description="Disordered" evidence="1">
    <location>
        <begin position="243"/>
        <end position="280"/>
    </location>
</feature>
<dbReference type="AlphaFoldDB" id="A0AA35R6E9"/>
<dbReference type="PANTHER" id="PTHR16525:SF0">
    <property type="entry name" value="PROTEIN C12ORF4"/>
    <property type="match status" value="1"/>
</dbReference>
<evidence type="ECO:0000256" key="1">
    <source>
        <dbReference type="SAM" id="MobiDB-lite"/>
    </source>
</evidence>
<dbReference type="EMBL" id="CASHTH010000622">
    <property type="protein sequence ID" value="CAI8005610.1"/>
    <property type="molecule type" value="Genomic_DNA"/>
</dbReference>
<organism evidence="2 3">
    <name type="scientific">Geodia barretti</name>
    <name type="common">Barrett's horny sponge</name>
    <dbReference type="NCBI Taxonomy" id="519541"/>
    <lineage>
        <taxon>Eukaryota</taxon>
        <taxon>Metazoa</taxon>
        <taxon>Porifera</taxon>
        <taxon>Demospongiae</taxon>
        <taxon>Heteroscleromorpha</taxon>
        <taxon>Tetractinellida</taxon>
        <taxon>Astrophorina</taxon>
        <taxon>Geodiidae</taxon>
        <taxon>Geodia</taxon>
    </lineage>
</organism>
<sequence length="533" mass="59645">MAANGELQKKGEAVQFSYEFCSNGTRYCLTVPVRGLLGPSRARELASRLVRAHNLPCYLEEELCSQLEEFARDAALRRWDLEGDKAVKLAGDSVAEEGSKVAKRIQNLAEQYTNNCAEFSVATVTHDEGPSFSDMYHSLIHSPALGTLLQLEHTYALAMDNSLQAWRNARENMAKRHEKELRDKMAAVSSLQATEAELGAVMRDHDRDRTVLEVQWRGELATLRETQRRTYHQWIEGAYTEMTSSGSANSSQFLQSKRVGGGEDGEVFSEMGSEEGDEATPTSEESFTIHLGAQLKNAHNLRLLCGHPLSLCRQRRAGQQGGGALSNPERLQTAMSLYSTKLTCMILMVDGCPTNGGDIEQKFSEICHQSTDFHFHDYSQQISAVTDCLARVSQSRVSGDFFITRHSNLSQVHLVLHLSTDREAVRDPGLRARHPVMMGLKNCLHVAARNDVHHITVPLLLVHSMEPVSQLDSILKLDDPISFPFPQEMTIQWCLRRAELVFKCVKGFLLENPLWGNGDSRTIQFLIPQVCPY</sequence>
<dbReference type="InterPro" id="IPR019311">
    <property type="entry name" value="Fy-3"/>
</dbReference>
<accession>A0AA35R6E9</accession>
<reference evidence="2" key="1">
    <citation type="submission" date="2023-03" db="EMBL/GenBank/DDBJ databases">
        <authorList>
            <person name="Steffen K."/>
            <person name="Cardenas P."/>
        </authorList>
    </citation>
    <scope>NUCLEOTIDE SEQUENCE</scope>
</reference>
<gene>
    <name evidence="2" type="ORF">GBAR_LOCUS4318</name>
</gene>
<protein>
    <submittedName>
        <fullName evidence="2">Protein C12orf4 homolog</fullName>
    </submittedName>
</protein>
<name>A0AA35R6E9_GEOBA</name>
<feature type="compositionally biased region" description="Acidic residues" evidence="1">
    <location>
        <begin position="263"/>
        <end position="278"/>
    </location>
</feature>